<dbReference type="AlphaFoldDB" id="A0A521FYU8"/>
<keyword evidence="2" id="KW-1185">Reference proteome</keyword>
<name>A0A521FYU8_9BACT</name>
<accession>A0A521FYU8</accession>
<comment type="caution">
    <text evidence="1">The sequence shown here is derived from an EMBL/GenBank/DDBJ whole genome shotgun (WGS) entry which is preliminary data.</text>
</comment>
<evidence type="ECO:0000313" key="1">
    <source>
        <dbReference type="EMBL" id="TAA73821.1"/>
    </source>
</evidence>
<gene>
    <name evidence="1" type="ORF">CDV28_1576</name>
</gene>
<protein>
    <submittedName>
        <fullName evidence="1">Uncharacterized protein</fullName>
    </submittedName>
</protein>
<proteinExistence type="predicted"/>
<evidence type="ECO:0000313" key="2">
    <source>
        <dbReference type="Proteomes" id="UP000316238"/>
    </source>
</evidence>
<reference evidence="1" key="1">
    <citation type="submission" date="2017-07" db="EMBL/GenBank/DDBJ databases">
        <title>The cable genome - Insights into the physiology and evolution of filamentous bacteria capable of sulfide oxidation via long distance electron transfer.</title>
        <authorList>
            <person name="Thorup C."/>
            <person name="Bjerg J.T."/>
            <person name="Schreiber L."/>
            <person name="Nielsen L.P."/>
            <person name="Kjeldsen K.U."/>
            <person name="Boesen T."/>
            <person name="Boggild A."/>
            <person name="Meysman F."/>
            <person name="Geelhoed J."/>
            <person name="Schramm A."/>
        </authorList>
    </citation>
    <scope>NUCLEOTIDE SEQUENCE [LARGE SCALE GENOMIC DNA]</scope>
    <source>
        <strain evidence="1">GS</strain>
    </source>
</reference>
<sequence>MKKYFMPIICSIALWHGICAAEIKKVAIPDVQMNPSINSVLNQKNSVLKQNTAESRESSVVPETNGYLLPEGNIIVDNPIEPKCIFYGNYNEGSGDSFQYIDVNTIVFECQ</sequence>
<dbReference type="Proteomes" id="UP000316238">
    <property type="component" value="Unassembled WGS sequence"/>
</dbReference>
<dbReference type="EMBL" id="NQJD01000057">
    <property type="protein sequence ID" value="TAA73821.1"/>
    <property type="molecule type" value="Genomic_DNA"/>
</dbReference>
<organism evidence="1 2">
    <name type="scientific">Candidatus Electronema aureum</name>
    <dbReference type="NCBI Taxonomy" id="2005002"/>
    <lineage>
        <taxon>Bacteria</taxon>
        <taxon>Pseudomonadati</taxon>
        <taxon>Thermodesulfobacteriota</taxon>
        <taxon>Desulfobulbia</taxon>
        <taxon>Desulfobulbales</taxon>
        <taxon>Desulfobulbaceae</taxon>
        <taxon>Candidatus Electronema</taxon>
    </lineage>
</organism>